<evidence type="ECO:0000313" key="1">
    <source>
        <dbReference type="EMBL" id="BAC95459.1"/>
    </source>
</evidence>
<evidence type="ECO:0000313" key="2">
    <source>
        <dbReference type="Proteomes" id="UP000002675"/>
    </source>
</evidence>
<dbReference type="Proteomes" id="UP000002675">
    <property type="component" value="Chromosome I"/>
</dbReference>
<dbReference type="HOGENOM" id="CLU_3298600_0_0_6"/>
<name>Q7MI22_VIBVY</name>
<organism evidence="1 2">
    <name type="scientific">Vibrio vulnificus (strain YJ016)</name>
    <dbReference type="NCBI Taxonomy" id="196600"/>
    <lineage>
        <taxon>Bacteria</taxon>
        <taxon>Pseudomonadati</taxon>
        <taxon>Pseudomonadota</taxon>
        <taxon>Gammaproteobacteria</taxon>
        <taxon>Vibrionales</taxon>
        <taxon>Vibrionaceae</taxon>
        <taxon>Vibrio</taxon>
    </lineage>
</organism>
<protein>
    <submittedName>
        <fullName evidence="1">Uncharacterized protein</fullName>
    </submittedName>
</protein>
<dbReference type="EMBL" id="BA000037">
    <property type="protein sequence ID" value="BAC95459.1"/>
    <property type="molecule type" value="Genomic_DNA"/>
</dbReference>
<dbReference type="KEGG" id="vvy:VV2694"/>
<reference evidence="1 2" key="1">
    <citation type="journal article" date="2003" name="Genome Res.">
        <title>Comparative genome analysis of Vibrio vulnificus, a marine pathogen.</title>
        <authorList>
            <person name="Chen C.Y."/>
            <person name="Wu K.M."/>
            <person name="Chang Y.C."/>
            <person name="Chang C.H."/>
            <person name="Tsai H.C."/>
            <person name="Liao T.L."/>
            <person name="Liu Y.M."/>
            <person name="Chen H.J."/>
            <person name="Shen A.B."/>
            <person name="Li J.C."/>
            <person name="Su T.L."/>
            <person name="Shao C.P."/>
            <person name="Lee C.T."/>
            <person name="Hor L.I."/>
            <person name="Tsai S.F."/>
        </authorList>
    </citation>
    <scope>NUCLEOTIDE SEQUENCE [LARGE SCALE GENOMIC DNA]</scope>
    <source>
        <strain evidence="1 2">YJ016</strain>
    </source>
</reference>
<gene>
    <name evidence="1" type="ordered locus">VV2694</name>
</gene>
<sequence>MGAEAHYSTIKIVSKANHFNLVIEISNPLKQAEDIFIHRE</sequence>
<accession>Q7MI22</accession>
<dbReference type="AlphaFoldDB" id="Q7MI22"/>
<proteinExistence type="predicted"/>